<dbReference type="EC" id="5.6.2.3" evidence="1"/>
<dbReference type="Gramene" id="Bo00870s010.1">
    <property type="protein sequence ID" value="Bo00870s010.1"/>
    <property type="gene ID" value="Bo00870s010"/>
</dbReference>
<dbReference type="Proteomes" id="UP000032141">
    <property type="component" value="Unassembled WGS sequence"/>
</dbReference>
<dbReference type="EnsemblPlants" id="Bo00870s010.1">
    <property type="protein sequence ID" value="Bo00870s010.1"/>
    <property type="gene ID" value="Bo00870s010"/>
</dbReference>
<dbReference type="eggNOG" id="KOG0987">
    <property type="taxonomic scope" value="Eukaryota"/>
</dbReference>
<protein>
    <recommendedName>
        <fullName evidence="1">ATP-dependent DNA helicase</fullName>
        <ecNumber evidence="1">5.6.2.3</ecNumber>
    </recommendedName>
</protein>
<evidence type="ECO:0000259" key="2">
    <source>
        <dbReference type="Pfam" id="PF05970"/>
    </source>
</evidence>
<reference evidence="5" key="1">
    <citation type="journal article" date="2014" name="Genome Biol.">
        <title>Transcriptome and methylome profiling reveals relics of genome dominance in the mesopolyploid Brassica oleracea.</title>
        <authorList>
            <person name="Parkin I.A."/>
            <person name="Koh C."/>
            <person name="Tang H."/>
            <person name="Robinson S.J."/>
            <person name="Kagale S."/>
            <person name="Clarke W.E."/>
            <person name="Town C.D."/>
            <person name="Nixon J."/>
            <person name="Krishnakumar V."/>
            <person name="Bidwell S.L."/>
            <person name="Denoeud F."/>
            <person name="Belcram H."/>
            <person name="Links M.G."/>
            <person name="Just J."/>
            <person name="Clarke C."/>
            <person name="Bender T."/>
            <person name="Huebert T."/>
            <person name="Mason A.S."/>
            <person name="Pires J.C."/>
            <person name="Barker G."/>
            <person name="Moore J."/>
            <person name="Walley P.G."/>
            <person name="Manoli S."/>
            <person name="Batley J."/>
            <person name="Edwards D."/>
            <person name="Nelson M.N."/>
            <person name="Wang X."/>
            <person name="Paterson A.H."/>
            <person name="King G."/>
            <person name="Bancroft I."/>
            <person name="Chalhoub B."/>
            <person name="Sharpe A.G."/>
        </authorList>
    </citation>
    <scope>NUCLEOTIDE SEQUENCE [LARGE SCALE GENOMIC DNA]</scope>
    <source>
        <strain evidence="5">cv. TO1000</strain>
    </source>
</reference>
<dbReference type="PANTHER" id="PTHR10492:SF90">
    <property type="entry name" value="ATP-DEPENDENT DNA HELICASE"/>
    <property type="match status" value="1"/>
</dbReference>
<keyword evidence="1" id="KW-0067">ATP-binding</keyword>
<comment type="cofactor">
    <cofactor evidence="1">
        <name>Mg(2+)</name>
        <dbReference type="ChEBI" id="CHEBI:18420"/>
    </cofactor>
</comment>
<dbReference type="Pfam" id="PF21530">
    <property type="entry name" value="Pif1_2B_dom"/>
    <property type="match status" value="1"/>
</dbReference>
<evidence type="ECO:0000256" key="1">
    <source>
        <dbReference type="RuleBase" id="RU363044"/>
    </source>
</evidence>
<dbReference type="InterPro" id="IPR025476">
    <property type="entry name" value="Helitron_helicase-like"/>
</dbReference>
<feature type="domain" description="DNA helicase Pif1-like DEAD-box helicase" evidence="2">
    <location>
        <begin position="899"/>
        <end position="1114"/>
    </location>
</feature>
<organism evidence="5 6">
    <name type="scientific">Brassica oleracea var. oleracea</name>
    <dbReference type="NCBI Taxonomy" id="109376"/>
    <lineage>
        <taxon>Eukaryota</taxon>
        <taxon>Viridiplantae</taxon>
        <taxon>Streptophyta</taxon>
        <taxon>Embryophyta</taxon>
        <taxon>Tracheophyta</taxon>
        <taxon>Spermatophyta</taxon>
        <taxon>Magnoliopsida</taxon>
        <taxon>eudicotyledons</taxon>
        <taxon>Gunneridae</taxon>
        <taxon>Pentapetalae</taxon>
        <taxon>rosids</taxon>
        <taxon>malvids</taxon>
        <taxon>Brassicales</taxon>
        <taxon>Brassicaceae</taxon>
        <taxon>Brassiceae</taxon>
        <taxon>Brassica</taxon>
    </lineage>
</organism>
<dbReference type="InterPro" id="IPR027417">
    <property type="entry name" value="P-loop_NTPase"/>
</dbReference>
<accession>A0A0D2ZRR8</accession>
<dbReference type="FunFam" id="3.40.50.300:FF:002884">
    <property type="entry name" value="ATP-dependent DNA helicase"/>
    <property type="match status" value="1"/>
</dbReference>
<name>A0A0D2ZRR8_BRAOL</name>
<dbReference type="CDD" id="cd18809">
    <property type="entry name" value="SF1_C_RecD"/>
    <property type="match status" value="1"/>
</dbReference>
<evidence type="ECO:0000313" key="5">
    <source>
        <dbReference type="EnsemblPlants" id="Bo00870s010.1"/>
    </source>
</evidence>
<dbReference type="GO" id="GO:0006310">
    <property type="term" value="P:DNA recombination"/>
    <property type="evidence" value="ECO:0007669"/>
    <property type="project" value="UniProtKB-KW"/>
</dbReference>
<dbReference type="Pfam" id="PF05970">
    <property type="entry name" value="PIF1"/>
    <property type="match status" value="1"/>
</dbReference>
<evidence type="ECO:0000259" key="3">
    <source>
        <dbReference type="Pfam" id="PF14214"/>
    </source>
</evidence>
<comment type="similarity">
    <text evidence="1">Belongs to the helicase family.</text>
</comment>
<dbReference type="GO" id="GO:0016887">
    <property type="term" value="F:ATP hydrolysis activity"/>
    <property type="evidence" value="ECO:0007669"/>
    <property type="project" value="RHEA"/>
</dbReference>
<feature type="domain" description="DNA helicase Pif1-like 2B" evidence="4">
    <location>
        <begin position="1215"/>
        <end position="1261"/>
    </location>
</feature>
<dbReference type="SUPFAM" id="SSF52540">
    <property type="entry name" value="P-loop containing nucleoside triphosphate hydrolases"/>
    <property type="match status" value="2"/>
</dbReference>
<evidence type="ECO:0000259" key="4">
    <source>
        <dbReference type="Pfam" id="PF21530"/>
    </source>
</evidence>
<dbReference type="GO" id="GO:0005524">
    <property type="term" value="F:ATP binding"/>
    <property type="evidence" value="ECO:0007669"/>
    <property type="project" value="UniProtKB-KW"/>
</dbReference>
<dbReference type="PANTHER" id="PTHR10492">
    <property type="match status" value="1"/>
</dbReference>
<dbReference type="STRING" id="109376.A0A0D2ZRR8"/>
<keyword evidence="1" id="KW-0547">Nucleotide-binding</keyword>
<dbReference type="GO" id="GO:0000723">
    <property type="term" value="P:telomere maintenance"/>
    <property type="evidence" value="ECO:0007669"/>
    <property type="project" value="InterPro"/>
</dbReference>
<dbReference type="HOGENOM" id="CLU_001324_0_2_1"/>
<comment type="catalytic activity">
    <reaction evidence="1">
        <text>ATP + H2O = ADP + phosphate + H(+)</text>
        <dbReference type="Rhea" id="RHEA:13065"/>
        <dbReference type="ChEBI" id="CHEBI:15377"/>
        <dbReference type="ChEBI" id="CHEBI:15378"/>
        <dbReference type="ChEBI" id="CHEBI:30616"/>
        <dbReference type="ChEBI" id="CHEBI:43474"/>
        <dbReference type="ChEBI" id="CHEBI:456216"/>
        <dbReference type="EC" id="5.6.2.3"/>
    </reaction>
</comment>
<dbReference type="InterPro" id="IPR049163">
    <property type="entry name" value="Pif1-like_2B_dom"/>
</dbReference>
<dbReference type="Pfam" id="PF14214">
    <property type="entry name" value="Helitron_like_N"/>
    <property type="match status" value="1"/>
</dbReference>
<keyword evidence="1" id="KW-0347">Helicase</keyword>
<dbReference type="GO" id="GO:0043139">
    <property type="term" value="F:5'-3' DNA helicase activity"/>
    <property type="evidence" value="ECO:0007669"/>
    <property type="project" value="UniProtKB-EC"/>
</dbReference>
<dbReference type="InterPro" id="IPR010285">
    <property type="entry name" value="DNA_helicase_pif1-like_DEAD"/>
</dbReference>
<reference evidence="5" key="2">
    <citation type="submission" date="2015-06" db="UniProtKB">
        <authorList>
            <consortium name="EnsemblPlants"/>
        </authorList>
    </citation>
    <scope>IDENTIFICATION</scope>
</reference>
<keyword evidence="1" id="KW-0234">DNA repair</keyword>
<proteinExistence type="inferred from homology"/>
<evidence type="ECO:0000313" key="6">
    <source>
        <dbReference type="Proteomes" id="UP000032141"/>
    </source>
</evidence>
<keyword evidence="6" id="KW-1185">Reference proteome</keyword>
<sequence length="1378" mass="157592">MVSQRGKKKNITGVVWDKIIYYNFEQKKARGMRRAIILSKRESAKNIGNQHASVPTSHPKRTRRKPEDILHCPYCDALVWHSENCGRDPQTGNPLYTICCQQGRVKLPPVRQPPPVLEKLQDESSFRNNIRVYNSILAFTSIGAKIDHTVTSGSGPPTFRIQGQNYHRIGSLIPTSGNPPKILQLYIVDTSNEVSNRIQSLQRTPSSGPLQEGIVKQLIDMLDSSNHICQIFRKARDQYETAGAKEFTIRLVANQGKGRQYDMPNTNEVAGLIVGDLSTTTGYKDYPLLFPYGEYGFHTEIPYVVAEGRQRKKSFISIREYYAYQIQTRLKEGKTIIKSGRLLHQYVVDAYTAIEAERLRWNKNNQEQLRADLYNNVCDAVCKGDTEARVHGKRVILPSSFTGSPRYMIEKYHDAMAICRTYGNPDLFITMTANPNWKEINDHLEACGGGSGNDRPDIECRVFKMKLEQMLEDFKKGTFFKPYIAVLHTIEFQKRGLPHAHMLIWLDGASRIPTTNEVDAIISAELPHKENDQQGFELVEKHMMHGPSHINMEWCNRTNAVKYLFKYITKGVDKATIVIEKGPEASKHTQDSVSTKRPRDEIQEYLECRYVSACEATWRTFSFHIHQRKPAVQKLIIHLPGQHHIRYRAKDDLRKVLSKEDIERTMFTAWMEKNIESEEARQLTYLEFPTKFTWNSESKIWSERQQGGMIGRIINIHPSSGQLYYLRILINKLRGPRSFEEILTFEGKIYPDYKSACYARGLLDSDIEWHDAMDEAIRWGTPYQLRQLFVLLLIYCEVGSPLSLWNRCWKSLGEDMLNRKRKTFGFPKLQLNEYEIKQYTLMEIEKVMHQHERSLDEFKDMPKPDQTVLKELGNTLLTQELQYNVHQEKEEHSKRFSSLNVQQRKVYDAVMESVENGLGKLFFLYGPGGTGKTYLYNTIISKLRSEKKIVLPVASSGIAALLLPAGRTAHSRFKIPMNLNEDSVCHIFPGTMLSELIEKTDLIIWEEAPMTNRHAFEALDRTLRDLMSIKDPKVKDQPFGGKTVLLGGDFRQTLPIIPQGSRADAVLASIKQSHLWDFCNVFDLKQNMRVDESQESFAEWLLSVGDGAAPTNEERASNEDDGQMVEVNPKFLMQSSGNHLQDIFEATSRENILSASTKASITERAILTPRNETVDEINAYMLEKKQGILKEYLSSDSIGKADTIPTNHESLYTVEYLNSLEFSGLQKHILSLKVGVPIMLLRNINQKEGLCNGTRFIITRLGNRLIEAEIVTGTHAGKKVILPRIILSPLDSKHPFTLRRRQFPIRVCYAMTINKSQGQSLKSVMLYLPQPVFSHGQLYVALSRVTSPEGLSILKPDNDADMTVKNIVYKEIYNGLPT</sequence>
<keyword evidence="1" id="KW-0378">Hydrolase</keyword>
<feature type="domain" description="Helitron helicase-like" evidence="3">
    <location>
        <begin position="321"/>
        <end position="504"/>
    </location>
</feature>
<dbReference type="Gene3D" id="3.40.50.300">
    <property type="entry name" value="P-loop containing nucleotide triphosphate hydrolases"/>
    <property type="match status" value="2"/>
</dbReference>
<keyword evidence="1" id="KW-0227">DNA damage</keyword>
<keyword evidence="1" id="KW-0233">DNA recombination</keyword>
<dbReference type="GO" id="GO:0006281">
    <property type="term" value="P:DNA repair"/>
    <property type="evidence" value="ECO:0007669"/>
    <property type="project" value="UniProtKB-KW"/>
</dbReference>